<accession>A0A5B1LLP1</accession>
<evidence type="ECO:0000313" key="3">
    <source>
        <dbReference type="Proteomes" id="UP000325003"/>
    </source>
</evidence>
<reference evidence="2 3" key="2">
    <citation type="submission" date="2019-09" db="EMBL/GenBank/DDBJ databases">
        <authorList>
            <person name="Jin C."/>
        </authorList>
    </citation>
    <scope>NUCLEOTIDE SEQUENCE [LARGE SCALE GENOMIC DNA]</scope>
    <source>
        <strain evidence="2 3">BN130099</strain>
    </source>
</reference>
<dbReference type="Proteomes" id="UP000325003">
    <property type="component" value="Unassembled WGS sequence"/>
</dbReference>
<name>A0A5B1LLP1_9ACTN</name>
<proteinExistence type="predicted"/>
<keyword evidence="3" id="KW-1185">Reference proteome</keyword>
<dbReference type="RefSeq" id="WP_149726818.1">
    <property type="nucleotide sequence ID" value="NZ_VUJV01000001.1"/>
</dbReference>
<feature type="chain" id="PRO_5022985752" evidence="1">
    <location>
        <begin position="26"/>
        <end position="148"/>
    </location>
</feature>
<evidence type="ECO:0000256" key="1">
    <source>
        <dbReference type="SAM" id="SignalP"/>
    </source>
</evidence>
<sequence>MSRSVPAAATALLALALVAPPVATAEAARPAAPRADRAVAPLTNLVVKTVQIGGRKVRFTLSINDRERAFVQMKLRRDGHWRTVASDRTECSYYDGSHDPALEVQKPTKQVLVGWDGPGDDHTDEYGGYSVHDKTIDMFGSEFCTAAG</sequence>
<dbReference type="AlphaFoldDB" id="A0A5B1LLP1"/>
<gene>
    <name evidence="2" type="ORF">F0U44_03365</name>
</gene>
<protein>
    <submittedName>
        <fullName evidence="2">Uncharacterized protein</fullName>
    </submittedName>
</protein>
<organism evidence="2 3">
    <name type="scientific">Nocardioides humilatus</name>
    <dbReference type="NCBI Taxonomy" id="2607660"/>
    <lineage>
        <taxon>Bacteria</taxon>
        <taxon>Bacillati</taxon>
        <taxon>Actinomycetota</taxon>
        <taxon>Actinomycetes</taxon>
        <taxon>Propionibacteriales</taxon>
        <taxon>Nocardioidaceae</taxon>
        <taxon>Nocardioides</taxon>
    </lineage>
</organism>
<evidence type="ECO:0000313" key="2">
    <source>
        <dbReference type="EMBL" id="KAA1421356.1"/>
    </source>
</evidence>
<dbReference type="EMBL" id="VUJV01000001">
    <property type="protein sequence ID" value="KAA1421356.1"/>
    <property type="molecule type" value="Genomic_DNA"/>
</dbReference>
<feature type="signal peptide" evidence="1">
    <location>
        <begin position="1"/>
        <end position="25"/>
    </location>
</feature>
<comment type="caution">
    <text evidence="2">The sequence shown here is derived from an EMBL/GenBank/DDBJ whole genome shotgun (WGS) entry which is preliminary data.</text>
</comment>
<reference evidence="2 3" key="1">
    <citation type="submission" date="2019-09" db="EMBL/GenBank/DDBJ databases">
        <title>Nocardioides panacisoli sp. nov., isolated from the soil of a ginseng field.</title>
        <authorList>
            <person name="Cho C."/>
        </authorList>
    </citation>
    <scope>NUCLEOTIDE SEQUENCE [LARGE SCALE GENOMIC DNA]</scope>
    <source>
        <strain evidence="2 3">BN130099</strain>
    </source>
</reference>
<keyword evidence="1" id="KW-0732">Signal</keyword>